<dbReference type="Pfam" id="PF00795">
    <property type="entry name" value="CN_hydrolase"/>
    <property type="match status" value="1"/>
</dbReference>
<evidence type="ECO:0000256" key="2">
    <source>
        <dbReference type="ARBA" id="ARBA00010065"/>
    </source>
</evidence>
<keyword evidence="6 9" id="KW-1133">Transmembrane helix</keyword>
<evidence type="ECO:0000256" key="9">
    <source>
        <dbReference type="SAM" id="Phobius"/>
    </source>
</evidence>
<keyword evidence="5 9" id="KW-0812">Transmembrane</keyword>
<dbReference type="PANTHER" id="PTHR38686:SF1">
    <property type="entry name" value="APOLIPOPROTEIN N-ACYLTRANSFERASE"/>
    <property type="match status" value="1"/>
</dbReference>
<dbReference type="GO" id="GO:0005886">
    <property type="term" value="C:plasma membrane"/>
    <property type="evidence" value="ECO:0007669"/>
    <property type="project" value="UniProtKB-SubCell"/>
</dbReference>
<feature type="transmembrane region" description="Helical" evidence="9">
    <location>
        <begin position="435"/>
        <end position="452"/>
    </location>
</feature>
<gene>
    <name evidence="11" type="primary">lnt</name>
    <name evidence="11" type="ORF">LPTSP4_23110</name>
</gene>
<evidence type="ECO:0000256" key="4">
    <source>
        <dbReference type="ARBA" id="ARBA00022679"/>
    </source>
</evidence>
<dbReference type="InterPro" id="IPR036526">
    <property type="entry name" value="C-N_Hydrolase_sf"/>
</dbReference>
<evidence type="ECO:0000256" key="1">
    <source>
        <dbReference type="ARBA" id="ARBA00004651"/>
    </source>
</evidence>
<evidence type="ECO:0000313" key="11">
    <source>
        <dbReference type="EMBL" id="GBF50784.1"/>
    </source>
</evidence>
<keyword evidence="11" id="KW-0449">Lipoprotein</keyword>
<evidence type="ECO:0000256" key="5">
    <source>
        <dbReference type="ARBA" id="ARBA00022692"/>
    </source>
</evidence>
<reference evidence="11 12" key="1">
    <citation type="submission" date="2018-02" db="EMBL/GenBank/DDBJ databases">
        <title>Novel Leptospira species isolated from soil and water in Japan.</title>
        <authorList>
            <person name="Nakao R."/>
            <person name="Masuzawa T."/>
        </authorList>
    </citation>
    <scope>NUCLEOTIDE SEQUENCE [LARGE SCALE GENOMIC DNA]</scope>
    <source>
        <strain evidence="11 12">YH101</strain>
    </source>
</reference>
<keyword evidence="8 11" id="KW-0012">Acyltransferase</keyword>
<evidence type="ECO:0000256" key="7">
    <source>
        <dbReference type="ARBA" id="ARBA00023136"/>
    </source>
</evidence>
<evidence type="ECO:0000256" key="6">
    <source>
        <dbReference type="ARBA" id="ARBA00022989"/>
    </source>
</evidence>
<sequence length="459" mass="53321">MLAAEFIAPQVFPWYFGSIVGENLILSQNAEYTSAYGLTVLLFTFSYFLFSVFSYRRIKSRFLLLKKRLFGGSHLRFDAKLNRILFGFSSILVFFLLFWANGYLLLRKWANVKPVAQKQVLVIQPNAPLEFRDGRSVVEEIRLLMERIDQLSLAAAKKQPLDLIVLPESGVPFFSAHKHEATEAAGIYWPKFELFIKTLALRHGANVFFNELDVEFAKDSIRRSDMLTYNSSALYSPQGERKTSYQKVYLLIFGEYMPFEWMYALSGQTGKFAKGESLALIPYYEPLRNNENLTDITWGDLDYFNENSLKEYYQKKIQAEQQVGSFLPLICYEVIIPEYVRQFQGDPDFIVNVTNDKWYGPTIQSFQHHTLGRMRAIEFRKWLVRSTNSGTSVFTDHLGRNVDGDFTPIESSASLLKTVDVIPGEITFYRKYGNLLTWIYLLLSSLFFFYYGKQRTQFH</sequence>
<keyword evidence="4 11" id="KW-0808">Transferase</keyword>
<protein>
    <submittedName>
        <fullName evidence="11">Apolipoprotein N-acyltransferase</fullName>
    </submittedName>
</protein>
<keyword evidence="3" id="KW-1003">Cell membrane</keyword>
<feature type="transmembrane region" description="Helical" evidence="9">
    <location>
        <begin position="84"/>
        <end position="106"/>
    </location>
</feature>
<keyword evidence="7 9" id="KW-0472">Membrane</keyword>
<dbReference type="PROSITE" id="PS50263">
    <property type="entry name" value="CN_HYDROLASE"/>
    <property type="match status" value="1"/>
</dbReference>
<comment type="caution">
    <text evidence="11">The sequence shown here is derived from an EMBL/GenBank/DDBJ whole genome shotgun (WGS) entry which is preliminary data.</text>
</comment>
<dbReference type="SUPFAM" id="SSF56317">
    <property type="entry name" value="Carbon-nitrogen hydrolase"/>
    <property type="match status" value="1"/>
</dbReference>
<dbReference type="GO" id="GO:0016410">
    <property type="term" value="F:N-acyltransferase activity"/>
    <property type="evidence" value="ECO:0007669"/>
    <property type="project" value="InterPro"/>
</dbReference>
<proteinExistence type="inferred from homology"/>
<dbReference type="Gene3D" id="3.60.110.10">
    <property type="entry name" value="Carbon-nitrogen hydrolase"/>
    <property type="match status" value="1"/>
</dbReference>
<dbReference type="AlphaFoldDB" id="A0A2P2E1P3"/>
<comment type="similarity">
    <text evidence="2">Belongs to the CN hydrolase family. Apolipoprotein N-acyltransferase subfamily.</text>
</comment>
<evidence type="ECO:0000259" key="10">
    <source>
        <dbReference type="PROSITE" id="PS50263"/>
    </source>
</evidence>
<dbReference type="CDD" id="cd07571">
    <property type="entry name" value="ALP_N-acyl_transferase"/>
    <property type="match status" value="1"/>
</dbReference>
<name>A0A2P2E1P3_9LEPT</name>
<keyword evidence="12" id="KW-1185">Reference proteome</keyword>
<evidence type="ECO:0000256" key="8">
    <source>
        <dbReference type="ARBA" id="ARBA00023315"/>
    </source>
</evidence>
<evidence type="ECO:0000256" key="3">
    <source>
        <dbReference type="ARBA" id="ARBA00022475"/>
    </source>
</evidence>
<accession>A0A2P2E1P3</accession>
<feature type="transmembrane region" description="Helical" evidence="9">
    <location>
        <begin position="35"/>
        <end position="58"/>
    </location>
</feature>
<evidence type="ECO:0000313" key="12">
    <source>
        <dbReference type="Proteomes" id="UP000245133"/>
    </source>
</evidence>
<dbReference type="Proteomes" id="UP000245133">
    <property type="component" value="Unassembled WGS sequence"/>
</dbReference>
<dbReference type="InterPro" id="IPR004563">
    <property type="entry name" value="Apolipo_AcylTrfase"/>
</dbReference>
<feature type="domain" description="CN hydrolase" evidence="10">
    <location>
        <begin position="118"/>
        <end position="428"/>
    </location>
</feature>
<dbReference type="GO" id="GO:0042158">
    <property type="term" value="P:lipoprotein biosynthetic process"/>
    <property type="evidence" value="ECO:0007669"/>
    <property type="project" value="InterPro"/>
</dbReference>
<dbReference type="InterPro" id="IPR003010">
    <property type="entry name" value="C-N_Hydrolase"/>
</dbReference>
<dbReference type="PANTHER" id="PTHR38686">
    <property type="entry name" value="APOLIPOPROTEIN N-ACYLTRANSFERASE"/>
    <property type="match status" value="1"/>
</dbReference>
<organism evidence="11 12">
    <name type="scientific">Leptospira ryugenii</name>
    <dbReference type="NCBI Taxonomy" id="1917863"/>
    <lineage>
        <taxon>Bacteria</taxon>
        <taxon>Pseudomonadati</taxon>
        <taxon>Spirochaetota</taxon>
        <taxon>Spirochaetia</taxon>
        <taxon>Leptospirales</taxon>
        <taxon>Leptospiraceae</taxon>
        <taxon>Leptospira</taxon>
    </lineage>
</organism>
<comment type="subcellular location">
    <subcellularLocation>
        <location evidence="1">Cell membrane</location>
        <topology evidence="1">Multi-pass membrane protein</topology>
    </subcellularLocation>
</comment>
<dbReference type="EMBL" id="BFBB01000007">
    <property type="protein sequence ID" value="GBF50784.1"/>
    <property type="molecule type" value="Genomic_DNA"/>
</dbReference>